<feature type="compositionally biased region" description="Polar residues" evidence="1">
    <location>
        <begin position="50"/>
        <end position="64"/>
    </location>
</feature>
<dbReference type="PANTHER" id="PTHR13297:SF5">
    <property type="entry name" value="TBC1 DOMAIN FAMILY MEMBER 23"/>
    <property type="match status" value="1"/>
</dbReference>
<evidence type="ECO:0000313" key="3">
    <source>
        <dbReference type="EMBL" id="CDW77412.1"/>
    </source>
</evidence>
<dbReference type="InterPro" id="IPR039755">
    <property type="entry name" value="TBC1D23"/>
</dbReference>
<dbReference type="OrthoDB" id="290141at2759"/>
<reference evidence="3 4" key="1">
    <citation type="submission" date="2014-06" db="EMBL/GenBank/DDBJ databases">
        <authorList>
            <person name="Swart Estienne"/>
        </authorList>
    </citation>
    <scope>NUCLEOTIDE SEQUENCE [LARGE SCALE GENOMIC DNA]</scope>
    <source>
        <strain evidence="3 4">130c</strain>
    </source>
</reference>
<dbReference type="SUPFAM" id="SSF47923">
    <property type="entry name" value="Ypt/Rab-GAP domain of gyp1p"/>
    <property type="match status" value="2"/>
</dbReference>
<dbReference type="Gene3D" id="1.10.472.80">
    <property type="entry name" value="Ypt/Rab-GAP domain of gyp1p, domain 3"/>
    <property type="match status" value="1"/>
</dbReference>
<feature type="region of interest" description="Disordered" evidence="1">
    <location>
        <begin position="1230"/>
        <end position="1281"/>
    </location>
</feature>
<protein>
    <submittedName>
        <fullName evidence="3">Tbc1 domain family member related</fullName>
    </submittedName>
</protein>
<dbReference type="InterPro" id="IPR035969">
    <property type="entry name" value="Rab-GAP_TBC_sf"/>
</dbReference>
<evidence type="ECO:0000256" key="1">
    <source>
        <dbReference type="SAM" id="MobiDB-lite"/>
    </source>
</evidence>
<gene>
    <name evidence="3" type="primary">Contig11188.g11957</name>
    <name evidence="3" type="ORF">STYLEM_6373</name>
</gene>
<dbReference type="InParanoid" id="A0A078A7A4"/>
<feature type="compositionally biased region" description="Low complexity" evidence="1">
    <location>
        <begin position="68"/>
        <end position="96"/>
    </location>
</feature>
<dbReference type="EMBL" id="CCKQ01006123">
    <property type="protein sequence ID" value="CDW77412.1"/>
    <property type="molecule type" value="Genomic_DNA"/>
</dbReference>
<evidence type="ECO:0000313" key="4">
    <source>
        <dbReference type="Proteomes" id="UP000039865"/>
    </source>
</evidence>
<feature type="compositionally biased region" description="Low complexity" evidence="1">
    <location>
        <begin position="991"/>
        <end position="1009"/>
    </location>
</feature>
<dbReference type="Pfam" id="PF00566">
    <property type="entry name" value="RabGAP-TBC"/>
    <property type="match status" value="1"/>
</dbReference>
<accession>A0A078A7A4</accession>
<keyword evidence="4" id="KW-1185">Reference proteome</keyword>
<organism evidence="3 4">
    <name type="scientific">Stylonychia lemnae</name>
    <name type="common">Ciliate</name>
    <dbReference type="NCBI Taxonomy" id="5949"/>
    <lineage>
        <taxon>Eukaryota</taxon>
        <taxon>Sar</taxon>
        <taxon>Alveolata</taxon>
        <taxon>Ciliophora</taxon>
        <taxon>Intramacronucleata</taxon>
        <taxon>Spirotrichea</taxon>
        <taxon>Stichotrichia</taxon>
        <taxon>Sporadotrichida</taxon>
        <taxon>Oxytrichidae</taxon>
        <taxon>Stylonychinae</taxon>
        <taxon>Stylonychia</taxon>
    </lineage>
</organism>
<dbReference type="InterPro" id="IPR000195">
    <property type="entry name" value="Rab-GAP-TBC_dom"/>
</dbReference>
<sequence length="1536" mass="178116">MEQKAQTSFHFPPQSQNSTSSGFGNQPNQNNYLRNVSPRTNQQNKLKNVYSSGNHTYQPQIQGKTKTHSSSYHNNNHNQKSTPSNSSLQNSNLGSSRITHRHTSNSQVQQDFDLSPRALNKNKLSSNNKSQLDQQANLQLKNQQNLQKQQQQHSVSIQLNNSQQLAQQIQLQQQQKLEESFDQSQAIRMRNKLETLVSQYEIERMFCDQIPLDDNIIKSTVCDLENQRVIRADADRSRGSENLNKDNIELMLTLYCKRNSIRYKQGMNEQQCGFQLNFSYNCFSAFIWRYLTTFYQDEEFLTLQAALQFLQLLFKYHDPELVNYLEVNQVTPEIKFEIDVIVEFWDMILEEDDQFFIFFFSVSLLIHNKIVRTISLIKQIILDCEQSHLPSVMSKMTINSIDELRQIWQKAQQLQDSTPYSFKELPEIKQIFQSDIKQMEKDAVAQFLEKIENIPCLPILPEELFFYAYPDILQCSNPKCQNSLNGFKMNQSMLSGLQSPTMKDHDLMSPVREMSMKNPVQDDSYQVQYQYQQRRMTAADMTNKQQLQLLQQRKANIHDIIKKEINHKQQQQLNTRMTSNQTSPIKGQISHLQINEQEYYKGIDISSSRSPFKNMNKQSPAKADGMPLETDSNVYDDNQEQQESHIDLINETTRMKHLSQAEEQRQMMLRRANHNVNTTVMTVQEPRIGSSPKAHLSTYIGNQQNNQSLILSSQNSFQNTVKLPNLQRASMKHNSYGRGLSASACKVSKQNAPSSNGGGSIIEQKRISVLQPSLLQSGLQTLNVSRLEYCRKCLKKREYEDRQQFMDNQESEFSISIQETQQNQEEESHEFYYEKIRFLIVDCRLEALQKEALLPNSFQLSIQTELGLEPLQSKQKKVETNNENFFDIKAYHESILRFLIEDFQLKGFKYISVIPGGFKECHEISQQYNFQILNHEKNKCFHCDSKTDKLQYEQKYNINGFSDIFNGFKHWYDVANTKIKSFVKGPIKMLGNNQSGNSQQNVNQKQNNGPHKQSKHQHKTTEDQSKLPGISNQNDQETNFHVTTTSNNMILTSQGQDSEKQPEITLGSLPISFVSQSSRQELFNQLQGSQCSSNVSVNSSHTADGNNLRDAISNKKIMSYKLMSKVPGDRSEIIYTQANLDDIQLLQKAANQIQNTQVQYLVSDQKSNQINILNPQISQQTQEIQIMISPPNEKQPQDKEEEEEKLQSAMKDINDQNIIKIELISSGQAQIQPAKNSNIQQKDGNENQNSNKMNRPPSKEKNQEQQIQNQPNAQISQQQQQQQINPYLLNKIDYYTLNGVTKFYEVTKHEFEMINTKKTSIIYQCIKQFLKKKQEPPTKDDMQQQYPVQLIITPYTVSVIRESFRVRSNRNSGLVNQSIESSLSQIEEWDQADFDELHPQLLDHQDSKRNKMLKQGQNVGPFAILESRFLMYDLIKITSRKSSSKTITFYFRIPMLEEYDIDSLENGIVQQLDQKPTISYQFAFKRKNNFKEVSMSFQFDKEDDAKQCIANVSTIYKKLKNSKSSKKDKKGDEKQT</sequence>
<feature type="compositionally biased region" description="Polar residues" evidence="1">
    <location>
        <begin position="1230"/>
        <end position="1253"/>
    </location>
</feature>
<evidence type="ECO:0000259" key="2">
    <source>
        <dbReference type="Pfam" id="PF00566"/>
    </source>
</evidence>
<dbReference type="GO" id="GO:0099041">
    <property type="term" value="P:vesicle tethering to Golgi"/>
    <property type="evidence" value="ECO:0007669"/>
    <property type="project" value="TreeGrafter"/>
</dbReference>
<feature type="compositionally biased region" description="Low complexity" evidence="1">
    <location>
        <begin position="1264"/>
        <end position="1281"/>
    </location>
</feature>
<dbReference type="PANTHER" id="PTHR13297">
    <property type="entry name" value="TBC1 DOMAIN FAMILY MEMBER 23-RELATED"/>
    <property type="match status" value="1"/>
</dbReference>
<proteinExistence type="predicted"/>
<feature type="region of interest" description="Disordered" evidence="1">
    <location>
        <begin position="1189"/>
        <end position="1208"/>
    </location>
</feature>
<feature type="region of interest" description="Disordered" evidence="1">
    <location>
        <begin position="50"/>
        <end position="112"/>
    </location>
</feature>
<dbReference type="GO" id="GO:0005829">
    <property type="term" value="C:cytosol"/>
    <property type="evidence" value="ECO:0007669"/>
    <property type="project" value="GOC"/>
</dbReference>
<feature type="domain" description="Rab-GAP TBC" evidence="2">
    <location>
        <begin position="224"/>
        <end position="368"/>
    </location>
</feature>
<dbReference type="GO" id="GO:0042147">
    <property type="term" value="P:retrograde transport, endosome to Golgi"/>
    <property type="evidence" value="ECO:0007669"/>
    <property type="project" value="InterPro"/>
</dbReference>
<dbReference type="GO" id="GO:0005802">
    <property type="term" value="C:trans-Golgi network"/>
    <property type="evidence" value="ECO:0007669"/>
    <property type="project" value="TreeGrafter"/>
</dbReference>
<name>A0A078A7A4_STYLE</name>
<dbReference type="Proteomes" id="UP000039865">
    <property type="component" value="Unassembled WGS sequence"/>
</dbReference>
<feature type="region of interest" description="Disordered" evidence="1">
    <location>
        <begin position="990"/>
        <end position="1036"/>
    </location>
</feature>
<feature type="region of interest" description="Disordered" evidence="1">
    <location>
        <begin position="1"/>
        <end position="36"/>
    </location>
</feature>